<feature type="compositionally biased region" description="Basic residues" evidence="1">
    <location>
        <begin position="1"/>
        <end position="10"/>
    </location>
</feature>
<reference evidence="2" key="1">
    <citation type="journal article" date="2020" name="Mol. Plant Microbe Interact.">
        <title>Genome Sequence of the Biocontrol Agent Coniothyrium minitans strain Conio (IMI 134523).</title>
        <authorList>
            <person name="Patel D."/>
            <person name="Shittu T.A."/>
            <person name="Baroncelli R."/>
            <person name="Muthumeenakshi S."/>
            <person name="Osborne T.H."/>
            <person name="Janganan T.K."/>
            <person name="Sreenivasaprasad S."/>
        </authorList>
    </citation>
    <scope>NUCLEOTIDE SEQUENCE</scope>
    <source>
        <strain evidence="2">Conio</strain>
    </source>
</reference>
<feature type="compositionally biased region" description="Basic and acidic residues" evidence="1">
    <location>
        <begin position="12"/>
        <end position="22"/>
    </location>
</feature>
<feature type="region of interest" description="Disordered" evidence="1">
    <location>
        <begin position="110"/>
        <end position="197"/>
    </location>
</feature>
<dbReference type="OrthoDB" id="3794037at2759"/>
<evidence type="ECO:0000313" key="3">
    <source>
        <dbReference type="Proteomes" id="UP000756921"/>
    </source>
</evidence>
<feature type="region of interest" description="Disordered" evidence="1">
    <location>
        <begin position="396"/>
        <end position="536"/>
    </location>
</feature>
<feature type="compositionally biased region" description="Low complexity" evidence="1">
    <location>
        <begin position="187"/>
        <end position="197"/>
    </location>
</feature>
<proteinExistence type="predicted"/>
<gene>
    <name evidence="2" type="ORF">PMIN01_07910</name>
</gene>
<dbReference type="Proteomes" id="UP000756921">
    <property type="component" value="Unassembled WGS sequence"/>
</dbReference>
<dbReference type="AlphaFoldDB" id="A0A9P6KP03"/>
<dbReference type="EMBL" id="WJXW01000008">
    <property type="protein sequence ID" value="KAF9733567.1"/>
    <property type="molecule type" value="Genomic_DNA"/>
</dbReference>
<feature type="region of interest" description="Disordered" evidence="1">
    <location>
        <begin position="350"/>
        <end position="379"/>
    </location>
</feature>
<feature type="region of interest" description="Disordered" evidence="1">
    <location>
        <begin position="234"/>
        <end position="291"/>
    </location>
</feature>
<accession>A0A9P6KP03</accession>
<protein>
    <submittedName>
        <fullName evidence="2">Uncharacterized protein</fullName>
    </submittedName>
</protein>
<evidence type="ECO:0000256" key="1">
    <source>
        <dbReference type="SAM" id="MobiDB-lite"/>
    </source>
</evidence>
<feature type="compositionally biased region" description="Low complexity" evidence="1">
    <location>
        <begin position="455"/>
        <end position="468"/>
    </location>
</feature>
<feature type="compositionally biased region" description="Polar residues" evidence="1">
    <location>
        <begin position="166"/>
        <end position="186"/>
    </location>
</feature>
<comment type="caution">
    <text evidence="2">The sequence shown here is derived from an EMBL/GenBank/DDBJ whole genome shotgun (WGS) entry which is preliminary data.</text>
</comment>
<feature type="compositionally biased region" description="Basic and acidic residues" evidence="1">
    <location>
        <begin position="356"/>
        <end position="366"/>
    </location>
</feature>
<sequence>MEKLKKKASRVFRGEGKDEKTPEPVVVSNPSNAHYDRPRSIDTQVAPWEAQKPPPVELPRKVVKKKSSLFTLNNQRRYEDKVVTTDASAPPVPPIPAKFKYTLFPQDKPLSPFHVAARSPSSEQRPDTAGSAFSSRAIPHPQKAIASSKFRPIQTPYSKESGLPKSPSQANFPFPSESSASTQKPDTSSAVSVTSSAFVDPQKKLTRIYAPIMTPWSNEKGLPKSPLQAIAPIHSPWSNEAGLTESPPKPVPWPGQSRSPSPASSVRTTVHSPQSPCKLTPPRAKPFEDTTFGVPDEELRALFKDHPAVKRFHKMLEPGGKGSSDIVYPPGIPAVEYHKMKALYDLTGSPFNEGDGGTKKKGEGKGKKPQTLPQSSSLYSLETVTPFSVHQHLFPRSAPLNPPLPYRPIVRSTKSATSSPTSPDFAKLSAAAGRKSSSSSARPGSKDTHTTSPPGRRSGYTSSSLGRSSTKDSTAKNAGPGALKIKSKRSLRDLFQRGGRPPPIPSLRHYPISNPIPIAPSRADSPPTVSGSTPEFSEEFWERDTLVAFSIPVSVPDDDQPVPDVTAALLKHTKRAGPPPMVPARPGDGKVDLDIVRMRGVGDGRMMFVKKPVGSVDEDEDEGEGKVRGAWIPVPHQAPPGVDMKIRRADGEVWEKFSHERYSQVERIEKGMKGMVVDDFVLGEKEFVEDI</sequence>
<feature type="compositionally biased region" description="Low complexity" evidence="1">
    <location>
        <begin position="412"/>
        <end position="443"/>
    </location>
</feature>
<feature type="region of interest" description="Disordered" evidence="1">
    <location>
        <begin position="1"/>
        <end position="54"/>
    </location>
</feature>
<evidence type="ECO:0000313" key="2">
    <source>
        <dbReference type="EMBL" id="KAF9733567.1"/>
    </source>
</evidence>
<organism evidence="2 3">
    <name type="scientific">Paraphaeosphaeria minitans</name>
    <dbReference type="NCBI Taxonomy" id="565426"/>
    <lineage>
        <taxon>Eukaryota</taxon>
        <taxon>Fungi</taxon>
        <taxon>Dikarya</taxon>
        <taxon>Ascomycota</taxon>
        <taxon>Pezizomycotina</taxon>
        <taxon>Dothideomycetes</taxon>
        <taxon>Pleosporomycetidae</taxon>
        <taxon>Pleosporales</taxon>
        <taxon>Massarineae</taxon>
        <taxon>Didymosphaeriaceae</taxon>
        <taxon>Paraphaeosphaeria</taxon>
    </lineage>
</organism>
<feature type="compositionally biased region" description="Polar residues" evidence="1">
    <location>
        <begin position="256"/>
        <end position="277"/>
    </location>
</feature>
<name>A0A9P6KP03_9PLEO</name>
<keyword evidence="3" id="KW-1185">Reference proteome</keyword>